<dbReference type="EMBL" id="JRUQ01000056">
    <property type="protein sequence ID" value="KGT89282.1"/>
    <property type="molecule type" value="Genomic_DNA"/>
</dbReference>
<keyword evidence="3" id="KW-1185">Reference proteome</keyword>
<feature type="compositionally biased region" description="Basic residues" evidence="1">
    <location>
        <begin position="52"/>
        <end position="61"/>
    </location>
</feature>
<dbReference type="Proteomes" id="UP000030351">
    <property type="component" value="Unassembled WGS sequence"/>
</dbReference>
<comment type="caution">
    <text evidence="2">The sequence shown here is derived from an EMBL/GenBank/DDBJ whole genome shotgun (WGS) entry which is preliminary data.</text>
</comment>
<dbReference type="STRING" id="371042.NG99_19990"/>
<protein>
    <submittedName>
        <fullName evidence="2">Uncharacterized protein</fullName>
    </submittedName>
</protein>
<reference evidence="2 3" key="1">
    <citation type="submission" date="2014-10" db="EMBL/GenBank/DDBJ databases">
        <title>Genome sequence of Erwinia typographi M043b.</title>
        <authorList>
            <person name="Chan K.-G."/>
            <person name="Tan W.-S."/>
        </authorList>
    </citation>
    <scope>NUCLEOTIDE SEQUENCE [LARGE SCALE GENOMIC DNA]</scope>
    <source>
        <strain evidence="2 3">M043b</strain>
    </source>
</reference>
<organism evidence="2 3">
    <name type="scientific">Erwinia typographi</name>
    <dbReference type="NCBI Taxonomy" id="371042"/>
    <lineage>
        <taxon>Bacteria</taxon>
        <taxon>Pseudomonadati</taxon>
        <taxon>Pseudomonadota</taxon>
        <taxon>Gammaproteobacteria</taxon>
        <taxon>Enterobacterales</taxon>
        <taxon>Erwiniaceae</taxon>
        <taxon>Erwinia</taxon>
    </lineage>
</organism>
<evidence type="ECO:0000313" key="3">
    <source>
        <dbReference type="Proteomes" id="UP000030351"/>
    </source>
</evidence>
<feature type="region of interest" description="Disordered" evidence="1">
    <location>
        <begin position="31"/>
        <end position="82"/>
    </location>
</feature>
<dbReference type="AlphaFoldDB" id="A0A0A3YR28"/>
<gene>
    <name evidence="2" type="ORF">NG99_19990</name>
</gene>
<evidence type="ECO:0000313" key="2">
    <source>
        <dbReference type="EMBL" id="KGT89282.1"/>
    </source>
</evidence>
<evidence type="ECO:0000256" key="1">
    <source>
        <dbReference type="SAM" id="MobiDB-lite"/>
    </source>
</evidence>
<accession>A0A0A3YR28</accession>
<feature type="compositionally biased region" description="Polar residues" evidence="1">
    <location>
        <begin position="71"/>
        <end position="82"/>
    </location>
</feature>
<proteinExistence type="predicted"/>
<sequence length="82" mass="8986">MITLNFNTSSFPLTKDETAFIVESLTNALSDKPPISPSFNSGMHGHISVMGKKAHSRKHITGKADSKRRSNPQQSDQVLTDC</sequence>
<name>A0A0A3YR28_9GAMM</name>
<dbReference type="OrthoDB" id="6520163at2"/>
<dbReference type="RefSeq" id="WP_034896827.1">
    <property type="nucleotide sequence ID" value="NZ_JRUQ01000056.1"/>
</dbReference>